<evidence type="ECO:0008006" key="3">
    <source>
        <dbReference type="Google" id="ProtNLM"/>
    </source>
</evidence>
<name>A0A6P4J997_DROKI</name>
<dbReference type="Proteomes" id="UP001652661">
    <property type="component" value="Chromosome 3R"/>
</dbReference>
<proteinExistence type="predicted"/>
<reference evidence="2" key="1">
    <citation type="submission" date="2025-08" db="UniProtKB">
        <authorList>
            <consortium name="RefSeq"/>
        </authorList>
    </citation>
    <scope>IDENTIFICATION</scope>
    <source>
        <strain evidence="2">14028-0561.14</strain>
        <tissue evidence="2">Whole fly</tissue>
    </source>
</reference>
<dbReference type="RefSeq" id="XP_017037470.1">
    <property type="nucleotide sequence ID" value="XM_017181981.3"/>
</dbReference>
<keyword evidence="1" id="KW-1185">Reference proteome</keyword>
<accession>A0A6P4J997</accession>
<protein>
    <recommendedName>
        <fullName evidence="3">DUF4219 domain-containing protein</fullName>
    </recommendedName>
</protein>
<organism evidence="1 2">
    <name type="scientific">Drosophila kikkawai</name>
    <name type="common">Fruit fly</name>
    <dbReference type="NCBI Taxonomy" id="30033"/>
    <lineage>
        <taxon>Eukaryota</taxon>
        <taxon>Metazoa</taxon>
        <taxon>Ecdysozoa</taxon>
        <taxon>Arthropoda</taxon>
        <taxon>Hexapoda</taxon>
        <taxon>Insecta</taxon>
        <taxon>Pterygota</taxon>
        <taxon>Neoptera</taxon>
        <taxon>Endopterygota</taxon>
        <taxon>Diptera</taxon>
        <taxon>Brachycera</taxon>
        <taxon>Muscomorpha</taxon>
        <taxon>Ephydroidea</taxon>
        <taxon>Drosophilidae</taxon>
        <taxon>Drosophila</taxon>
        <taxon>Sophophora</taxon>
    </lineage>
</organism>
<dbReference type="OrthoDB" id="7877171at2759"/>
<evidence type="ECO:0000313" key="2">
    <source>
        <dbReference type="RefSeq" id="XP_017037470.1"/>
    </source>
</evidence>
<dbReference type="GeneID" id="108085413"/>
<evidence type="ECO:0000313" key="1">
    <source>
        <dbReference type="Proteomes" id="UP001652661"/>
    </source>
</evidence>
<sequence>MGHLELDFRAIPRLHGSQNYWQWRILLKAYLEANDLWKHNEPKESPQTKFLILASIEGDKIEPAYDDQTCSYIFQNLESRFGPYPG</sequence>
<dbReference type="AlphaFoldDB" id="A0A6P4J997"/>
<gene>
    <name evidence="2" type="primary">LOC108085413</name>
</gene>